<proteinExistence type="predicted"/>
<dbReference type="PANTHER" id="PTHR46633:SF3">
    <property type="entry name" value="SERINE_THREONINE-PROTEIN KINASE WNK (WITH NO LYSINE)-LIKE PROTEIN"/>
    <property type="match status" value="1"/>
</dbReference>
<keyword evidence="2" id="KW-0804">Transcription</keyword>
<dbReference type="Proteomes" id="UP001327560">
    <property type="component" value="Chromosome 2"/>
</dbReference>
<keyword evidence="5" id="KW-1185">Reference proteome</keyword>
<organism evidence="4 5">
    <name type="scientific">Canna indica</name>
    <name type="common">Indian-shot</name>
    <dbReference type="NCBI Taxonomy" id="4628"/>
    <lineage>
        <taxon>Eukaryota</taxon>
        <taxon>Viridiplantae</taxon>
        <taxon>Streptophyta</taxon>
        <taxon>Embryophyta</taxon>
        <taxon>Tracheophyta</taxon>
        <taxon>Spermatophyta</taxon>
        <taxon>Magnoliopsida</taxon>
        <taxon>Liliopsida</taxon>
        <taxon>Zingiberales</taxon>
        <taxon>Cannaceae</taxon>
        <taxon>Canna</taxon>
    </lineage>
</organism>
<gene>
    <name evidence="4" type="ORF">Cni_G05101</name>
</gene>
<name>A0AAQ3JU58_9LILI</name>
<dbReference type="PANTHER" id="PTHR46633">
    <property type="entry name" value="TRANSCRIPTION FACTOR MYC/MYB-RELATED"/>
    <property type="match status" value="1"/>
</dbReference>
<feature type="domain" description="Transcription factor MYC/MYB N-terminal" evidence="3">
    <location>
        <begin position="15"/>
        <end position="78"/>
    </location>
</feature>
<dbReference type="AlphaFoldDB" id="A0AAQ3JU58"/>
<reference evidence="4 5" key="1">
    <citation type="submission" date="2023-10" db="EMBL/GenBank/DDBJ databases">
        <title>Chromosome-scale genome assembly provides insights into flower coloration mechanisms of Canna indica.</title>
        <authorList>
            <person name="Li C."/>
        </authorList>
    </citation>
    <scope>NUCLEOTIDE SEQUENCE [LARGE SCALE GENOMIC DNA]</scope>
    <source>
        <tissue evidence="4">Flower</tissue>
    </source>
</reference>
<evidence type="ECO:0000313" key="4">
    <source>
        <dbReference type="EMBL" id="WOK96394.1"/>
    </source>
</evidence>
<keyword evidence="1" id="KW-0805">Transcription regulation</keyword>
<sequence length="280" mass="32320">MEEQVMNPLALAHLLQHTLRSLCINNSPWLYAVFWRILPRNHPPPIWDLEGRTRGTARNRSNWILVWEDGFCNFSSSKQVIGADQHHTLQPELFFRMSHEIHNCGEGLIGKVAVGELEGYKWVFKELWVDETRNVFLKSSTNIPLNYQPKSWDSHFQSGIKTIGLIKVREGVLQLGSFNKVMEDLSYVAAIRDKFDYLGSIPGFLLPRPCSTRHHAVVDNSAAKRHHDEQQQHLQVLKPTAEYDLVAPALPGFTEEVMEVDEGMQLWETKDQDECFWMIN</sequence>
<feature type="domain" description="Transcription factor MYC/MYB N-terminal" evidence="3">
    <location>
        <begin position="84"/>
        <end position="195"/>
    </location>
</feature>
<accession>A0AAQ3JU58</accession>
<dbReference type="InterPro" id="IPR025610">
    <property type="entry name" value="MYC/MYB_N"/>
</dbReference>
<dbReference type="Pfam" id="PF14215">
    <property type="entry name" value="bHLH-MYC_N"/>
    <property type="match status" value="2"/>
</dbReference>
<evidence type="ECO:0000259" key="3">
    <source>
        <dbReference type="Pfam" id="PF14215"/>
    </source>
</evidence>
<evidence type="ECO:0000256" key="1">
    <source>
        <dbReference type="ARBA" id="ARBA00023015"/>
    </source>
</evidence>
<evidence type="ECO:0000256" key="2">
    <source>
        <dbReference type="ARBA" id="ARBA00023163"/>
    </source>
</evidence>
<protein>
    <recommendedName>
        <fullName evidence="3">Transcription factor MYC/MYB N-terminal domain-containing protein</fullName>
    </recommendedName>
</protein>
<dbReference type="EMBL" id="CP136891">
    <property type="protein sequence ID" value="WOK96394.1"/>
    <property type="molecule type" value="Genomic_DNA"/>
</dbReference>
<evidence type="ECO:0000313" key="5">
    <source>
        <dbReference type="Proteomes" id="UP001327560"/>
    </source>
</evidence>